<dbReference type="NCBIfam" id="NF010621">
    <property type="entry name" value="PRK14014.1"/>
    <property type="match status" value="1"/>
</dbReference>
<evidence type="ECO:0000313" key="4">
    <source>
        <dbReference type="Proteomes" id="UP000276223"/>
    </source>
</evidence>
<reference evidence="3 4" key="1">
    <citation type="submission" date="2018-11" db="EMBL/GenBank/DDBJ databases">
        <title>Genomic Encyclopedia of Type Strains, Phase IV (KMG-IV): sequencing the most valuable type-strain genomes for metagenomic binning, comparative biology and taxonomic classification.</title>
        <authorList>
            <person name="Goeker M."/>
        </authorList>
    </citation>
    <scope>NUCLEOTIDE SEQUENCE [LARGE SCALE GENOMIC DNA]</scope>
    <source>
        <strain evidence="3 4">DSM 22027</strain>
    </source>
</reference>
<dbReference type="EMBL" id="RJVA01000009">
    <property type="protein sequence ID" value="ROR03205.1"/>
    <property type="molecule type" value="Genomic_DNA"/>
</dbReference>
<dbReference type="Pfam" id="PF01553">
    <property type="entry name" value="Acyltransferase"/>
    <property type="match status" value="1"/>
</dbReference>
<dbReference type="AlphaFoldDB" id="A0A3N1VK68"/>
<keyword evidence="1" id="KW-0812">Transmembrane</keyword>
<keyword evidence="4" id="KW-1185">Reference proteome</keyword>
<protein>
    <submittedName>
        <fullName evidence="3">1-acyl-sn-glycerol-3-phosphate acyltransferase</fullName>
    </submittedName>
</protein>
<comment type="caution">
    <text evidence="3">The sequence shown here is derived from an EMBL/GenBank/DDBJ whole genome shotgun (WGS) entry which is preliminary data.</text>
</comment>
<dbReference type="InterPro" id="IPR002123">
    <property type="entry name" value="Plipid/glycerol_acylTrfase"/>
</dbReference>
<accession>A0A3N1VK68</accession>
<organism evidence="3 4">
    <name type="scientific">Desulfosoma caldarium</name>
    <dbReference type="NCBI Taxonomy" id="610254"/>
    <lineage>
        <taxon>Bacteria</taxon>
        <taxon>Pseudomonadati</taxon>
        <taxon>Thermodesulfobacteriota</taxon>
        <taxon>Syntrophobacteria</taxon>
        <taxon>Syntrophobacterales</taxon>
        <taxon>Syntrophobacteraceae</taxon>
        <taxon>Desulfosoma</taxon>
    </lineage>
</organism>
<dbReference type="SUPFAM" id="SSF69593">
    <property type="entry name" value="Glycerol-3-phosphate (1)-acyltransferase"/>
    <property type="match status" value="1"/>
</dbReference>
<dbReference type="Proteomes" id="UP000276223">
    <property type="component" value="Unassembled WGS sequence"/>
</dbReference>
<dbReference type="SMART" id="SM00563">
    <property type="entry name" value="PlsC"/>
    <property type="match status" value="1"/>
</dbReference>
<keyword evidence="3" id="KW-0808">Transferase</keyword>
<evidence type="ECO:0000259" key="2">
    <source>
        <dbReference type="SMART" id="SM00563"/>
    </source>
</evidence>
<dbReference type="OrthoDB" id="319710at2"/>
<feature type="transmembrane region" description="Helical" evidence="1">
    <location>
        <begin position="123"/>
        <end position="141"/>
    </location>
</feature>
<keyword evidence="1" id="KW-1133">Transmembrane helix</keyword>
<dbReference type="PANTHER" id="PTHR10983:SF16">
    <property type="entry name" value="LYSOCARDIOLIPIN ACYLTRANSFERASE 1"/>
    <property type="match status" value="1"/>
</dbReference>
<keyword evidence="3" id="KW-0012">Acyltransferase</keyword>
<evidence type="ECO:0000256" key="1">
    <source>
        <dbReference type="SAM" id="Phobius"/>
    </source>
</evidence>
<evidence type="ECO:0000313" key="3">
    <source>
        <dbReference type="EMBL" id="ROR03205.1"/>
    </source>
</evidence>
<keyword evidence="1" id="KW-0472">Membrane</keyword>
<dbReference type="CDD" id="cd07990">
    <property type="entry name" value="LPLAT_LCLAT1-like"/>
    <property type="match status" value="1"/>
</dbReference>
<gene>
    <name evidence="3" type="ORF">EDC27_0467</name>
</gene>
<dbReference type="RefSeq" id="WP_123288996.1">
    <property type="nucleotide sequence ID" value="NZ_RJVA01000009.1"/>
</dbReference>
<dbReference type="PANTHER" id="PTHR10983">
    <property type="entry name" value="1-ACYLGLYCEROL-3-PHOSPHATE ACYLTRANSFERASE-RELATED"/>
    <property type="match status" value="1"/>
</dbReference>
<feature type="domain" description="Phospholipid/glycerol acyltransferase" evidence="2">
    <location>
        <begin position="89"/>
        <end position="231"/>
    </location>
</feature>
<name>A0A3N1VK68_9BACT</name>
<dbReference type="GO" id="GO:0016746">
    <property type="term" value="F:acyltransferase activity"/>
    <property type="evidence" value="ECO:0007669"/>
    <property type="project" value="UniProtKB-KW"/>
</dbReference>
<feature type="transmembrane region" description="Helical" evidence="1">
    <location>
        <begin position="12"/>
        <end position="39"/>
    </location>
</feature>
<proteinExistence type="predicted"/>
<sequence length="321" mass="37365">MLHWLPGPLNGLLSVAWLSANTLFWFVPLLVAAFLKWVLPVSAWRRGCDRVLNAMAQSWVAVNNVGLAWTKKIRWKVSGGDALKEKGWYLVLANHQSWTDIVVLQKVFHRRLPFLKFFLKRELIYVPFLGLAWWALDFPFMKRSSAATARKKPNVRARDVAETLKACEKFKQVPIAVMNFAEGTRATVRKILERGSPYHHLLRPKAAGAAMVLATMKDRLQHIVDVTVVYPEGPVSFWRFLCGKVREVWVHVETHPVRQELLGDYFHDQEFQKRFQNWLNELWEVKDRRIDAMKKEWHELCRRRETPAVFPVGGEWTGSRA</sequence>